<dbReference type="InterPro" id="IPR011109">
    <property type="entry name" value="DNA_bind_recombinase_dom"/>
</dbReference>
<name>A0ABW4Y4Y9_9GAMM</name>
<dbReference type="InterPro" id="IPR050639">
    <property type="entry name" value="SSR_resolvase"/>
</dbReference>
<dbReference type="Pfam" id="PF07508">
    <property type="entry name" value="Recombinase"/>
    <property type="match status" value="1"/>
</dbReference>
<dbReference type="CDD" id="cd00338">
    <property type="entry name" value="Ser_Recombinase"/>
    <property type="match status" value="1"/>
</dbReference>
<accession>A0ABW4Y4Y9</accession>
<dbReference type="Gene3D" id="3.40.50.1390">
    <property type="entry name" value="Resolvase, N-terminal catalytic domain"/>
    <property type="match status" value="1"/>
</dbReference>
<gene>
    <name evidence="6" type="ORF">ACFSJC_04820</name>
</gene>
<protein>
    <submittedName>
        <fullName evidence="6">Recombinase family protein</fullName>
    </submittedName>
</protein>
<proteinExistence type="predicted"/>
<dbReference type="SMART" id="SM00857">
    <property type="entry name" value="Resolvase"/>
    <property type="match status" value="1"/>
</dbReference>
<dbReference type="InterPro" id="IPR038109">
    <property type="entry name" value="DNA_bind_recomb_sf"/>
</dbReference>
<organism evidence="6 7">
    <name type="scientific">Thiorhodococcus fuscus</name>
    <dbReference type="NCBI Taxonomy" id="527200"/>
    <lineage>
        <taxon>Bacteria</taxon>
        <taxon>Pseudomonadati</taxon>
        <taxon>Pseudomonadota</taxon>
        <taxon>Gammaproteobacteria</taxon>
        <taxon>Chromatiales</taxon>
        <taxon>Chromatiaceae</taxon>
        <taxon>Thiorhodococcus</taxon>
    </lineage>
</organism>
<dbReference type="RefSeq" id="WP_386024022.1">
    <property type="nucleotide sequence ID" value="NZ_JBHUHX010000009.1"/>
</dbReference>
<keyword evidence="7" id="KW-1185">Reference proteome</keyword>
<evidence type="ECO:0000256" key="1">
    <source>
        <dbReference type="ARBA" id="ARBA00023125"/>
    </source>
</evidence>
<dbReference type="PANTHER" id="PTHR30461:SF2">
    <property type="entry name" value="SERINE RECOMBINASE PINE-RELATED"/>
    <property type="match status" value="1"/>
</dbReference>
<dbReference type="InterPro" id="IPR006119">
    <property type="entry name" value="Resolv_N"/>
</dbReference>
<evidence type="ECO:0000256" key="3">
    <source>
        <dbReference type="SAM" id="Coils"/>
    </source>
</evidence>
<evidence type="ECO:0000313" key="7">
    <source>
        <dbReference type="Proteomes" id="UP001597337"/>
    </source>
</evidence>
<dbReference type="Proteomes" id="UP001597337">
    <property type="component" value="Unassembled WGS sequence"/>
</dbReference>
<feature type="domain" description="Recombinase" evidence="5">
    <location>
        <begin position="183"/>
        <end position="303"/>
    </location>
</feature>
<dbReference type="PANTHER" id="PTHR30461">
    <property type="entry name" value="DNA-INVERTASE FROM LAMBDOID PROPHAGE"/>
    <property type="match status" value="1"/>
</dbReference>
<dbReference type="PROSITE" id="PS51737">
    <property type="entry name" value="RECOMBINASE_DNA_BIND"/>
    <property type="match status" value="1"/>
</dbReference>
<reference evidence="7" key="1">
    <citation type="journal article" date="2019" name="Int. J. Syst. Evol. Microbiol.">
        <title>The Global Catalogue of Microorganisms (GCM) 10K type strain sequencing project: providing services to taxonomists for standard genome sequencing and annotation.</title>
        <authorList>
            <consortium name="The Broad Institute Genomics Platform"/>
            <consortium name="The Broad Institute Genome Sequencing Center for Infectious Disease"/>
            <person name="Wu L."/>
            <person name="Ma J."/>
        </authorList>
    </citation>
    <scope>NUCLEOTIDE SEQUENCE [LARGE SCALE GENOMIC DNA]</scope>
    <source>
        <strain evidence="7">KACC 12597</strain>
    </source>
</reference>
<sequence>MPTKTASGSPKAFSYLRFSTPEQERGDSFRRQTSLAQAWCIRRGIDLDESSYQDLGVSAYRGANAETGKLGEFMDAVKEGLIPRGSYLLIESLDRLSRMTPRRALRVLTDICDEGIVVVTLSDNREYTSETLDADPLSFMVAFLVTMRANEESAAKARRIKAVWDNKRKQALEQGKALTSVTPGWLQLVDGQYRLIPERAAVVKQIFAWLAEGRGLDQIVRMLNTQEIPTFGKSEYWSKGYIAKLRDNPAVVGTLIPHVTSYDKGKRIRTPQDPVPGYFPAAVDQDTFNTVAARAATRQPKVNHGRSVSFLLASLAKCPVCGSSMTRTQKGKGMGPGDSRLVCTKGKAGAGCSYRSVVVQRTEDALRQHASFIVGTAPSGDALVDSELTDVEVKLTGIEEVMGHIMEAIEHGGGRESGSMPLLSSRLAALEEERRALEQTRRELMEKLSTMDSTMVDKRLARLEDVLLSGDIHAGNTLLRELFTSVVVDYERGELRLQWIHGGETCIPYAMPLKSA</sequence>
<dbReference type="PROSITE" id="PS51736">
    <property type="entry name" value="RECOMBINASES_3"/>
    <property type="match status" value="1"/>
</dbReference>
<keyword evidence="2" id="KW-0233">DNA recombination</keyword>
<dbReference type="InterPro" id="IPR025827">
    <property type="entry name" value="Zn_ribbon_recom_dom"/>
</dbReference>
<dbReference type="Pfam" id="PF13408">
    <property type="entry name" value="Zn_ribbon_recom"/>
    <property type="match status" value="1"/>
</dbReference>
<keyword evidence="1" id="KW-0238">DNA-binding</keyword>
<dbReference type="InterPro" id="IPR036162">
    <property type="entry name" value="Resolvase-like_N_sf"/>
</dbReference>
<dbReference type="EMBL" id="JBHUHX010000009">
    <property type="protein sequence ID" value="MFD2111165.1"/>
    <property type="molecule type" value="Genomic_DNA"/>
</dbReference>
<keyword evidence="3" id="KW-0175">Coiled coil</keyword>
<dbReference type="Gene3D" id="3.90.1750.20">
    <property type="entry name" value="Putative Large Serine Recombinase, Chain B, Domain 2"/>
    <property type="match status" value="1"/>
</dbReference>
<evidence type="ECO:0000259" key="4">
    <source>
        <dbReference type="PROSITE" id="PS51736"/>
    </source>
</evidence>
<evidence type="ECO:0000259" key="5">
    <source>
        <dbReference type="PROSITE" id="PS51737"/>
    </source>
</evidence>
<evidence type="ECO:0000256" key="2">
    <source>
        <dbReference type="ARBA" id="ARBA00023172"/>
    </source>
</evidence>
<dbReference type="Pfam" id="PF00239">
    <property type="entry name" value="Resolvase"/>
    <property type="match status" value="1"/>
</dbReference>
<comment type="caution">
    <text evidence="6">The sequence shown here is derived from an EMBL/GenBank/DDBJ whole genome shotgun (WGS) entry which is preliminary data.</text>
</comment>
<feature type="domain" description="Resolvase/invertase-type recombinase catalytic" evidence="4">
    <location>
        <begin position="11"/>
        <end position="171"/>
    </location>
</feature>
<dbReference type="SUPFAM" id="SSF53041">
    <property type="entry name" value="Resolvase-like"/>
    <property type="match status" value="1"/>
</dbReference>
<feature type="coiled-coil region" evidence="3">
    <location>
        <begin position="420"/>
        <end position="454"/>
    </location>
</feature>
<evidence type="ECO:0000313" key="6">
    <source>
        <dbReference type="EMBL" id="MFD2111165.1"/>
    </source>
</evidence>